<dbReference type="Proteomes" id="UP000292052">
    <property type="component" value="Unassembled WGS sequence"/>
</dbReference>
<reference evidence="7 8" key="1">
    <citation type="submission" date="2017-03" db="EMBL/GenBank/DDBJ databases">
        <title>Genome of the blue death feigning beetle - Asbolus verrucosus.</title>
        <authorList>
            <person name="Rider S.D."/>
        </authorList>
    </citation>
    <scope>NUCLEOTIDE SEQUENCE [LARGE SCALE GENOMIC DNA]</scope>
    <source>
        <strain evidence="7">Butters</strain>
        <tissue evidence="7">Head and leg muscle</tissue>
    </source>
</reference>
<feature type="domain" description="Clip" evidence="6">
    <location>
        <begin position="11"/>
        <end position="33"/>
    </location>
</feature>
<organism evidence="7 8">
    <name type="scientific">Asbolus verrucosus</name>
    <name type="common">Desert ironclad beetle</name>
    <dbReference type="NCBI Taxonomy" id="1661398"/>
    <lineage>
        <taxon>Eukaryota</taxon>
        <taxon>Metazoa</taxon>
        <taxon>Ecdysozoa</taxon>
        <taxon>Arthropoda</taxon>
        <taxon>Hexapoda</taxon>
        <taxon>Insecta</taxon>
        <taxon>Pterygota</taxon>
        <taxon>Neoptera</taxon>
        <taxon>Endopterygota</taxon>
        <taxon>Coleoptera</taxon>
        <taxon>Polyphaga</taxon>
        <taxon>Cucujiformia</taxon>
        <taxon>Tenebrionidae</taxon>
        <taxon>Pimeliinae</taxon>
        <taxon>Asbolus</taxon>
    </lineage>
</organism>
<comment type="caution">
    <text evidence="7">The sequence shown here is derived from an EMBL/GenBank/DDBJ whole genome shotgun (WGS) entry which is preliminary data.</text>
</comment>
<keyword evidence="1" id="KW-0645">Protease</keyword>
<evidence type="ECO:0000256" key="3">
    <source>
        <dbReference type="ARBA" id="ARBA00022801"/>
    </source>
</evidence>
<evidence type="ECO:0000256" key="2">
    <source>
        <dbReference type="ARBA" id="ARBA00022729"/>
    </source>
</evidence>
<dbReference type="AlphaFoldDB" id="A0A482VF18"/>
<dbReference type="Pfam" id="PF12032">
    <property type="entry name" value="CLIP"/>
    <property type="match status" value="1"/>
</dbReference>
<evidence type="ECO:0000256" key="4">
    <source>
        <dbReference type="ARBA" id="ARBA00022825"/>
    </source>
</evidence>
<dbReference type="InterPro" id="IPR022700">
    <property type="entry name" value="CLIP"/>
</dbReference>
<evidence type="ECO:0000313" key="7">
    <source>
        <dbReference type="EMBL" id="RZB70350.1"/>
    </source>
</evidence>
<protein>
    <recommendedName>
        <fullName evidence="6">Clip domain-containing protein</fullName>
    </recommendedName>
</protein>
<keyword evidence="3" id="KW-0378">Hydrolase</keyword>
<gene>
    <name evidence="7" type="ORF">BDFB_004199</name>
</gene>
<dbReference type="OrthoDB" id="6652883at2759"/>
<dbReference type="EMBL" id="QDEB01109151">
    <property type="protein sequence ID" value="RZB70350.1"/>
    <property type="molecule type" value="Genomic_DNA"/>
</dbReference>
<keyword evidence="8" id="KW-1185">Reference proteome</keyword>
<evidence type="ECO:0000256" key="1">
    <source>
        <dbReference type="ARBA" id="ARBA00022670"/>
    </source>
</evidence>
<dbReference type="InterPro" id="IPR038565">
    <property type="entry name" value="CLIP_sf"/>
</dbReference>
<dbReference type="GO" id="GO:0008236">
    <property type="term" value="F:serine-type peptidase activity"/>
    <property type="evidence" value="ECO:0007669"/>
    <property type="project" value="UniProtKB-KW"/>
</dbReference>
<keyword evidence="4" id="KW-0720">Serine protease</keyword>
<name>A0A482VF18_ASBVE</name>
<sequence length="42" mass="4625">MANDFNTPMIHEVLTFLIQSQCGLNGTNPKVCCPTNEVQTSK</sequence>
<dbReference type="GO" id="GO:0006508">
    <property type="term" value="P:proteolysis"/>
    <property type="evidence" value="ECO:0007669"/>
    <property type="project" value="UniProtKB-KW"/>
</dbReference>
<dbReference type="Gene3D" id="3.30.1640.30">
    <property type="match status" value="1"/>
</dbReference>
<evidence type="ECO:0000259" key="6">
    <source>
        <dbReference type="Pfam" id="PF12032"/>
    </source>
</evidence>
<proteinExistence type="predicted"/>
<keyword evidence="5" id="KW-1015">Disulfide bond</keyword>
<evidence type="ECO:0000256" key="5">
    <source>
        <dbReference type="ARBA" id="ARBA00023157"/>
    </source>
</evidence>
<keyword evidence="2" id="KW-0732">Signal</keyword>
<accession>A0A482VF18</accession>
<evidence type="ECO:0000313" key="8">
    <source>
        <dbReference type="Proteomes" id="UP000292052"/>
    </source>
</evidence>